<proteinExistence type="predicted"/>
<dbReference type="Proteomes" id="UP000291236">
    <property type="component" value="Chromosome"/>
</dbReference>
<evidence type="ECO:0000313" key="2">
    <source>
        <dbReference type="Proteomes" id="UP000291236"/>
    </source>
</evidence>
<dbReference type="OrthoDB" id="5296528at2"/>
<evidence type="ECO:0000313" key="1">
    <source>
        <dbReference type="EMBL" id="BBH52622.1"/>
    </source>
</evidence>
<keyword evidence="2" id="KW-1185">Reference proteome</keyword>
<dbReference type="EMBL" id="AP019368">
    <property type="protein sequence ID" value="BBH52622.1"/>
    <property type="molecule type" value="Genomic_DNA"/>
</dbReference>
<protein>
    <submittedName>
        <fullName evidence="1">Uncharacterized protein</fullName>
    </submittedName>
</protein>
<name>A0A4P2VUR8_FLUSA</name>
<reference evidence="1 2" key="1">
    <citation type="submission" date="2018-12" db="EMBL/GenBank/DDBJ databases">
        <title>Rubrispira sanarue gen. nov., sp., nov., a member of the order Silvanigrellales, isolated from a brackish lake in Hamamatsu Japan.</title>
        <authorList>
            <person name="Maejima Y."/>
            <person name="Iino T."/>
            <person name="Muraguchi Y."/>
            <person name="Fukuda K."/>
            <person name="Nojiri H."/>
            <person name="Ohkuma M."/>
            <person name="Moriuchi R."/>
            <person name="Dohra H."/>
            <person name="Kimbara K."/>
            <person name="Shintani M."/>
        </authorList>
    </citation>
    <scope>NUCLEOTIDE SEQUENCE [LARGE SCALE GENOMIC DNA]</scope>
    <source>
        <strain evidence="1 2">RF1110005</strain>
    </source>
</reference>
<accession>A0A4P2VUR8</accession>
<sequence>MTGFFAGVVRKKYTLFCVAPDGSQVEIISCYDQTAAKTSKQATEKILELMAESFEMEDDFKVKIVETMESADDIPLTEVKEKKEHVQ</sequence>
<dbReference type="KEGG" id="sbf:JCM31447_10630"/>
<dbReference type="AlphaFoldDB" id="A0A4P2VUR8"/>
<organism evidence="1 2">
    <name type="scientific">Fluviispira sanaruensis</name>
    <dbReference type="NCBI Taxonomy" id="2493639"/>
    <lineage>
        <taxon>Bacteria</taxon>
        <taxon>Pseudomonadati</taxon>
        <taxon>Bdellovibrionota</taxon>
        <taxon>Oligoflexia</taxon>
        <taxon>Silvanigrellales</taxon>
        <taxon>Silvanigrellaceae</taxon>
        <taxon>Fluviispira</taxon>
    </lineage>
</organism>
<dbReference type="RefSeq" id="WP_130607280.1">
    <property type="nucleotide sequence ID" value="NZ_AP019368.1"/>
</dbReference>
<gene>
    <name evidence="1" type="ORF">JCM31447_10630</name>
</gene>